<dbReference type="AlphaFoldDB" id="W7QTS3"/>
<dbReference type="RefSeq" id="WP_035015782.1">
    <property type="nucleotide sequence ID" value="NZ_ARZY01000036.1"/>
</dbReference>
<accession>W7QTS3</accession>
<dbReference type="PANTHER" id="PTHR33336:SF1">
    <property type="entry name" value="(4S)-4-HYDROXY-5-PHOSPHONOOXYPENTANE-2,3-DIONE ISOMERASE"/>
    <property type="match status" value="1"/>
</dbReference>
<gene>
    <name evidence="2" type="ORF">DS2_15619</name>
</gene>
<evidence type="ECO:0000259" key="1">
    <source>
        <dbReference type="PROSITE" id="PS51725"/>
    </source>
</evidence>
<keyword evidence="3" id="KW-1185">Reference proteome</keyword>
<dbReference type="SUPFAM" id="SSF54909">
    <property type="entry name" value="Dimeric alpha+beta barrel"/>
    <property type="match status" value="1"/>
</dbReference>
<evidence type="ECO:0000313" key="2">
    <source>
        <dbReference type="EMBL" id="EWH08830.1"/>
    </source>
</evidence>
<proteinExistence type="predicted"/>
<reference evidence="2 3" key="1">
    <citation type="journal article" date="2014" name="Genome Announc.">
        <title>Draft Genome Sequence of the Agar-Degrading Bacterium Catenovulum sp. Strain DS-2, Isolated from Intestines of Haliotis diversicolor.</title>
        <authorList>
            <person name="Shan D."/>
            <person name="Li X."/>
            <person name="Gu Z."/>
            <person name="Wei G."/>
            <person name="Gao Z."/>
            <person name="Shao Z."/>
        </authorList>
    </citation>
    <scope>NUCLEOTIDE SEQUENCE [LARGE SCALE GENOMIC DNA]</scope>
    <source>
        <strain evidence="2 3">DS-2</strain>
    </source>
</reference>
<sequence length="94" mass="10973">MYVVTVDFIIKPAHLAEFLPAMMENAKTSLEVEPECTYFDVCQSESKSNHIFLYEIYNSEKAFQDHLASEHFKLFSQTVENWVESKAVNIFNRC</sequence>
<comment type="caution">
    <text evidence="2">The sequence shown here is derived from an EMBL/GenBank/DDBJ whole genome shotgun (WGS) entry which is preliminary data.</text>
</comment>
<dbReference type="STRING" id="1328313.DS2_15619"/>
<dbReference type="PANTHER" id="PTHR33336">
    <property type="entry name" value="QUINOL MONOOXYGENASE YGIN-RELATED"/>
    <property type="match status" value="1"/>
</dbReference>
<dbReference type="OrthoDB" id="9812754at2"/>
<dbReference type="InterPro" id="IPR050744">
    <property type="entry name" value="AI-2_Isomerase_LsrG"/>
</dbReference>
<dbReference type="EMBL" id="ARZY01000036">
    <property type="protein sequence ID" value="EWH08830.1"/>
    <property type="molecule type" value="Genomic_DNA"/>
</dbReference>
<dbReference type="GO" id="GO:0005829">
    <property type="term" value="C:cytosol"/>
    <property type="evidence" value="ECO:0007669"/>
    <property type="project" value="TreeGrafter"/>
</dbReference>
<name>W7QTS3_9ALTE</name>
<dbReference type="InterPro" id="IPR011008">
    <property type="entry name" value="Dimeric_a/b-barrel"/>
</dbReference>
<dbReference type="InterPro" id="IPR007138">
    <property type="entry name" value="ABM_dom"/>
</dbReference>
<dbReference type="GO" id="GO:0016491">
    <property type="term" value="F:oxidoreductase activity"/>
    <property type="evidence" value="ECO:0007669"/>
    <property type="project" value="TreeGrafter"/>
</dbReference>
<feature type="domain" description="ABM" evidence="1">
    <location>
        <begin position="2"/>
        <end position="91"/>
    </location>
</feature>
<dbReference type="PROSITE" id="PS51725">
    <property type="entry name" value="ABM"/>
    <property type="match status" value="1"/>
</dbReference>
<protein>
    <recommendedName>
        <fullName evidence="1">ABM domain-containing protein</fullName>
    </recommendedName>
</protein>
<organism evidence="2 3">
    <name type="scientific">Catenovulum agarivorans DS-2</name>
    <dbReference type="NCBI Taxonomy" id="1328313"/>
    <lineage>
        <taxon>Bacteria</taxon>
        <taxon>Pseudomonadati</taxon>
        <taxon>Pseudomonadota</taxon>
        <taxon>Gammaproteobacteria</taxon>
        <taxon>Alteromonadales</taxon>
        <taxon>Alteromonadaceae</taxon>
        <taxon>Catenovulum</taxon>
    </lineage>
</organism>
<dbReference type="eggNOG" id="COG1359">
    <property type="taxonomic scope" value="Bacteria"/>
</dbReference>
<dbReference type="Gene3D" id="3.30.70.100">
    <property type="match status" value="1"/>
</dbReference>
<dbReference type="Pfam" id="PF03992">
    <property type="entry name" value="ABM"/>
    <property type="match status" value="1"/>
</dbReference>
<dbReference type="Proteomes" id="UP000019276">
    <property type="component" value="Unassembled WGS sequence"/>
</dbReference>
<evidence type="ECO:0000313" key="3">
    <source>
        <dbReference type="Proteomes" id="UP000019276"/>
    </source>
</evidence>